<dbReference type="OrthoDB" id="38305at2759"/>
<sequence>MTAVDIDSLRLNRRTSSTLLPIDAAEIAAGEKIRDFMLKHFEHAIVSLDTLNKVAAVIEPRGFTADNTLYAQSVCPDEINHEISNITELLTEYLGNVFHLSGLAGIPFTGKTGFGAFSHHVPEEGHLFVMMAPHVGITPDLKVGSYDRIGQEGTGSACGAAAGAYDFCCKRGNQPIPNVADSPDDFQMCYIINKINDVFEEKISVYPTENERQVALVKEMYKIGKIMLDNILTTKGWGGSLSKLSILTGIQINVANPHSDYFLPLSFEIKSKDGTTEDVFEEAFGHRADN</sequence>
<dbReference type="InParanoid" id="A0A1E7EQS7"/>
<accession>A0A1E7EQS7</accession>
<organism evidence="2 3">
    <name type="scientific">Fragilariopsis cylindrus CCMP1102</name>
    <dbReference type="NCBI Taxonomy" id="635003"/>
    <lineage>
        <taxon>Eukaryota</taxon>
        <taxon>Sar</taxon>
        <taxon>Stramenopiles</taxon>
        <taxon>Ochrophyta</taxon>
        <taxon>Bacillariophyta</taxon>
        <taxon>Bacillariophyceae</taxon>
        <taxon>Bacillariophycidae</taxon>
        <taxon>Bacillariales</taxon>
        <taxon>Bacillariaceae</taxon>
        <taxon>Fragilariopsis</taxon>
    </lineage>
</organism>
<dbReference type="PANTHER" id="PTHR38016:SF1">
    <property type="entry name" value="LIMITING CO2-INDUCIBLE PROTEIN B_C BETA CARBONYIC ANHYDRASE DOMAIN-CONTAINING PROTEIN"/>
    <property type="match status" value="1"/>
</dbReference>
<protein>
    <recommendedName>
        <fullName evidence="1">Limiting CO2-inducible protein B/C beta carbonyic anhydrase domain-containing protein</fullName>
    </recommendedName>
</protein>
<proteinExistence type="predicted"/>
<name>A0A1E7EQS7_9STRA</name>
<reference evidence="2 3" key="1">
    <citation type="submission" date="2016-09" db="EMBL/GenBank/DDBJ databases">
        <title>Extensive genetic diversity and differential bi-allelic expression allows diatom success in the polar Southern Ocean.</title>
        <authorList>
            <consortium name="DOE Joint Genome Institute"/>
            <person name="Mock T."/>
            <person name="Otillar R.P."/>
            <person name="Strauss J."/>
            <person name="Dupont C."/>
            <person name="Frickenhaus S."/>
            <person name="Maumus F."/>
            <person name="Mcmullan M."/>
            <person name="Sanges R."/>
            <person name="Schmutz J."/>
            <person name="Toseland A."/>
            <person name="Valas R."/>
            <person name="Veluchamy A."/>
            <person name="Ward B.J."/>
            <person name="Allen A."/>
            <person name="Barry K."/>
            <person name="Falciatore A."/>
            <person name="Ferrante M."/>
            <person name="Fortunato A.E."/>
            <person name="Gloeckner G."/>
            <person name="Gruber A."/>
            <person name="Hipkin R."/>
            <person name="Janech M."/>
            <person name="Kroth P."/>
            <person name="Leese F."/>
            <person name="Lindquist E."/>
            <person name="Lyon B.R."/>
            <person name="Martin J."/>
            <person name="Mayer C."/>
            <person name="Parker M."/>
            <person name="Quesneville H."/>
            <person name="Raymond J."/>
            <person name="Uhlig C."/>
            <person name="Valentin K.U."/>
            <person name="Worden A.Z."/>
            <person name="Armbrust E.V."/>
            <person name="Bowler C."/>
            <person name="Green B."/>
            <person name="Moulton V."/>
            <person name="Van Oosterhout C."/>
            <person name="Grigoriev I."/>
        </authorList>
    </citation>
    <scope>NUCLEOTIDE SEQUENCE [LARGE SCALE GENOMIC DNA]</scope>
    <source>
        <strain evidence="2 3">CCMP1102</strain>
    </source>
</reference>
<evidence type="ECO:0000313" key="3">
    <source>
        <dbReference type="Proteomes" id="UP000095751"/>
    </source>
</evidence>
<dbReference type="EMBL" id="KV784381">
    <property type="protein sequence ID" value="OEU08360.1"/>
    <property type="molecule type" value="Genomic_DNA"/>
</dbReference>
<dbReference type="InterPro" id="IPR040703">
    <property type="entry name" value="LCIB/C_CA"/>
</dbReference>
<dbReference type="Pfam" id="PF18599">
    <property type="entry name" value="LCIB_C_CA"/>
    <property type="match status" value="1"/>
</dbReference>
<dbReference type="PANTHER" id="PTHR38016">
    <property type="entry name" value="UNNAMED PRODUCT"/>
    <property type="match status" value="1"/>
</dbReference>
<gene>
    <name evidence="2" type="ORF">FRACYDRAFT_264685</name>
</gene>
<keyword evidence="3" id="KW-1185">Reference proteome</keyword>
<evidence type="ECO:0000313" key="2">
    <source>
        <dbReference type="EMBL" id="OEU08360.1"/>
    </source>
</evidence>
<dbReference type="Proteomes" id="UP000095751">
    <property type="component" value="Unassembled WGS sequence"/>
</dbReference>
<evidence type="ECO:0000259" key="1">
    <source>
        <dbReference type="Pfam" id="PF18599"/>
    </source>
</evidence>
<feature type="domain" description="Limiting CO2-inducible protein B/C beta carbonyic anhydrase" evidence="1">
    <location>
        <begin position="48"/>
        <end position="269"/>
    </location>
</feature>
<dbReference type="AlphaFoldDB" id="A0A1E7EQS7"/>
<dbReference type="KEGG" id="fcy:FRACYDRAFT_264685"/>